<dbReference type="InterPro" id="IPR036291">
    <property type="entry name" value="NAD(P)-bd_dom_sf"/>
</dbReference>
<comment type="similarity">
    <text evidence="1">Belongs to the short-chain dehydrogenases/reductases (SDR) family.</text>
</comment>
<dbReference type="OrthoDB" id="198783at2"/>
<dbReference type="InterPro" id="IPR020904">
    <property type="entry name" value="Sc_DH/Rdtase_CS"/>
</dbReference>
<protein>
    <submittedName>
        <fullName evidence="2">3-oxoacyl-[acyl-carrier protein] reductase</fullName>
    </submittedName>
</protein>
<dbReference type="STRING" id="582667.SAMN05192568_1002276"/>
<dbReference type="PRINTS" id="PR00081">
    <property type="entry name" value="GDHRDH"/>
</dbReference>
<dbReference type="PROSITE" id="PS00061">
    <property type="entry name" value="ADH_SHORT"/>
    <property type="match status" value="1"/>
</dbReference>
<dbReference type="AlphaFoldDB" id="A0A1I4G901"/>
<proteinExistence type="inferred from homology"/>
<dbReference type="Proteomes" id="UP000199048">
    <property type="component" value="Unassembled WGS sequence"/>
</dbReference>
<dbReference type="Pfam" id="PF13561">
    <property type="entry name" value="adh_short_C2"/>
    <property type="match status" value="1"/>
</dbReference>
<evidence type="ECO:0000256" key="1">
    <source>
        <dbReference type="ARBA" id="ARBA00006484"/>
    </source>
</evidence>
<dbReference type="EMBL" id="FOTK01000002">
    <property type="protein sequence ID" value="SFL26532.1"/>
    <property type="molecule type" value="Genomic_DNA"/>
</dbReference>
<dbReference type="RefSeq" id="WP_092037223.1">
    <property type="nucleotide sequence ID" value="NZ_FOTK01000002.1"/>
</dbReference>
<keyword evidence="3" id="KW-1185">Reference proteome</keyword>
<name>A0A1I4G901_9HYPH</name>
<dbReference type="FunFam" id="3.40.50.720:FF:000084">
    <property type="entry name" value="Short-chain dehydrogenase reductase"/>
    <property type="match status" value="1"/>
</dbReference>
<dbReference type="GO" id="GO:0016616">
    <property type="term" value="F:oxidoreductase activity, acting on the CH-OH group of donors, NAD or NADP as acceptor"/>
    <property type="evidence" value="ECO:0007669"/>
    <property type="project" value="TreeGrafter"/>
</dbReference>
<sequence length="252" mass="25618">MIGADLSGRRILVTGASSGIGLATVTLFARNGASVALNHLPDDPRGPAEAERLAGEGLAVMALPGDVSQPGAAEAMVAAGIAALGGLDVLVNNAGTSGTTEPIAFEDLDAMTEEFWQTILATNLIGPYRCSRAAAASLKESGGAIVNTASVAGLGRRGSSIAYSASKAGLINLTRSLARALAPEVRVNAVAPGLVATPWTEPWPEARKAATVQHTMLRRMARPEDIAETIFFLAAGAAYITGETITVDGGAL</sequence>
<evidence type="ECO:0000313" key="3">
    <source>
        <dbReference type="Proteomes" id="UP000199048"/>
    </source>
</evidence>
<dbReference type="SUPFAM" id="SSF51735">
    <property type="entry name" value="NAD(P)-binding Rossmann-fold domains"/>
    <property type="match status" value="1"/>
</dbReference>
<dbReference type="Gene3D" id="3.40.50.720">
    <property type="entry name" value="NAD(P)-binding Rossmann-like Domain"/>
    <property type="match status" value="1"/>
</dbReference>
<dbReference type="CDD" id="cd05233">
    <property type="entry name" value="SDR_c"/>
    <property type="match status" value="1"/>
</dbReference>
<evidence type="ECO:0000313" key="2">
    <source>
        <dbReference type="EMBL" id="SFL26532.1"/>
    </source>
</evidence>
<dbReference type="PRINTS" id="PR00080">
    <property type="entry name" value="SDRFAMILY"/>
</dbReference>
<reference evidence="3" key="1">
    <citation type="submission" date="2016-10" db="EMBL/GenBank/DDBJ databases">
        <authorList>
            <person name="Varghese N."/>
            <person name="Submissions S."/>
        </authorList>
    </citation>
    <scope>NUCLEOTIDE SEQUENCE [LARGE SCALE GENOMIC DNA]</scope>
    <source>
        <strain evidence="3">BL36</strain>
    </source>
</reference>
<dbReference type="PANTHER" id="PTHR42760">
    <property type="entry name" value="SHORT-CHAIN DEHYDROGENASES/REDUCTASES FAMILY MEMBER"/>
    <property type="match status" value="1"/>
</dbReference>
<dbReference type="InterPro" id="IPR002347">
    <property type="entry name" value="SDR_fam"/>
</dbReference>
<gene>
    <name evidence="2" type="ORF">SAMN05192568_1002276</name>
</gene>
<accession>A0A1I4G901</accession>
<organism evidence="2 3">
    <name type="scientific">Methylobacterium pseudosasicola</name>
    <dbReference type="NCBI Taxonomy" id="582667"/>
    <lineage>
        <taxon>Bacteria</taxon>
        <taxon>Pseudomonadati</taxon>
        <taxon>Pseudomonadota</taxon>
        <taxon>Alphaproteobacteria</taxon>
        <taxon>Hyphomicrobiales</taxon>
        <taxon>Methylobacteriaceae</taxon>
        <taxon>Methylobacterium</taxon>
    </lineage>
</organism>